<feature type="compositionally biased region" description="Pro residues" evidence="6">
    <location>
        <begin position="274"/>
        <end position="291"/>
    </location>
</feature>
<feature type="domain" description="Transmembrane protein TMEM132 second Ig-like" evidence="9">
    <location>
        <begin position="340"/>
        <end position="397"/>
    </location>
</feature>
<feature type="domain" description="Transmembrane protein family 132 fourth" evidence="7">
    <location>
        <begin position="658"/>
        <end position="755"/>
    </location>
</feature>
<evidence type="ECO:0000313" key="12">
    <source>
        <dbReference type="Ensembl" id="ENSGMOP00000066924.1"/>
    </source>
</evidence>
<proteinExistence type="inferred from homology"/>
<keyword evidence="5" id="KW-0472">Membrane</keyword>
<dbReference type="InterPro" id="IPR055421">
    <property type="entry name" value="TMEM132_3rd"/>
</dbReference>
<feature type="compositionally biased region" description="Basic and acidic residues" evidence="6">
    <location>
        <begin position="1313"/>
        <end position="1338"/>
    </location>
</feature>
<comment type="subcellular location">
    <subcellularLocation>
        <location evidence="1">Membrane</location>
        <topology evidence="1">Single-pass type I membrane protein</topology>
    </subcellularLocation>
</comment>
<evidence type="ECO:0000259" key="11">
    <source>
        <dbReference type="Pfam" id="PF23487"/>
    </source>
</evidence>
<evidence type="ECO:0000256" key="3">
    <source>
        <dbReference type="ARBA" id="ARBA00022692"/>
    </source>
</evidence>
<evidence type="ECO:0000256" key="4">
    <source>
        <dbReference type="ARBA" id="ARBA00022989"/>
    </source>
</evidence>
<dbReference type="Pfam" id="PF23486">
    <property type="entry name" value="Ig_TMEM132_5th"/>
    <property type="match status" value="1"/>
</dbReference>
<feature type="region of interest" description="Disordered" evidence="6">
    <location>
        <begin position="1206"/>
        <end position="1338"/>
    </location>
</feature>
<dbReference type="InterPro" id="IPR055423">
    <property type="entry name" value="Ig_TMEM132_5th"/>
</dbReference>
<evidence type="ECO:0008006" key="14">
    <source>
        <dbReference type="Google" id="ProtNLM"/>
    </source>
</evidence>
<dbReference type="OMA" id="REEGENM"/>
<dbReference type="Proteomes" id="UP000694546">
    <property type="component" value="Chromosome 3"/>
</dbReference>
<reference evidence="12" key="2">
    <citation type="submission" date="2025-09" db="UniProtKB">
        <authorList>
            <consortium name="Ensembl"/>
        </authorList>
    </citation>
    <scope>IDENTIFICATION</scope>
</reference>
<dbReference type="Pfam" id="PF23039">
    <property type="entry name" value="TMEM132_3rd"/>
    <property type="match status" value="1"/>
</dbReference>
<evidence type="ECO:0000259" key="9">
    <source>
        <dbReference type="Pfam" id="PF23481"/>
    </source>
</evidence>
<feature type="compositionally biased region" description="Low complexity" evidence="6">
    <location>
        <begin position="292"/>
        <end position="303"/>
    </location>
</feature>
<comment type="similarity">
    <text evidence="2">Belongs to the TMEM132 family.</text>
</comment>
<feature type="region of interest" description="Disordered" evidence="6">
    <location>
        <begin position="413"/>
        <end position="440"/>
    </location>
</feature>
<dbReference type="GO" id="GO:0016020">
    <property type="term" value="C:membrane"/>
    <property type="evidence" value="ECO:0007669"/>
    <property type="project" value="UniProtKB-SubCell"/>
</dbReference>
<evidence type="ECO:0000256" key="6">
    <source>
        <dbReference type="SAM" id="MobiDB-lite"/>
    </source>
</evidence>
<evidence type="ECO:0000259" key="8">
    <source>
        <dbReference type="Pfam" id="PF23039"/>
    </source>
</evidence>
<dbReference type="PANTHER" id="PTHR13388">
    <property type="entry name" value="DETONATOR, ISOFORM E"/>
    <property type="match status" value="1"/>
</dbReference>
<dbReference type="Pfam" id="PF16070">
    <property type="entry name" value="Ig_TMEM132_4th"/>
    <property type="match status" value="1"/>
</dbReference>
<name>A0A8C5D3E7_GADMO</name>
<reference evidence="12" key="1">
    <citation type="submission" date="2025-08" db="UniProtKB">
        <authorList>
            <consortium name="Ensembl"/>
        </authorList>
    </citation>
    <scope>IDENTIFICATION</scope>
</reference>
<feature type="compositionally biased region" description="Basic and acidic residues" evidence="6">
    <location>
        <begin position="1259"/>
        <end position="1269"/>
    </location>
</feature>
<dbReference type="InterPro" id="IPR031437">
    <property type="entry name" value="Ig_TMEM132_4th"/>
</dbReference>
<protein>
    <recommendedName>
        <fullName evidence="14">Transmembrane protein family 132 middle domain-containing protein</fullName>
    </recommendedName>
</protein>
<sequence length="1338" mass="142952">MLNVPQPVFSPAFALFLSLSLPPSPFSPLSPPLLSPSLPLLLSPLSSSLPSPLSPLPSSLLPPLPSPLPSLPSLLPPLPSPLPSLPSPLSSPLLSSLLSSLPPPLLSPLSPLSSPLSPLPSLLSFPSPLPSPLSPLSSLPSPLSPLSSLLPPLPSPLSTLPSPLSSLLSPLSPLPSLLSPLPSPLCPLSPLSPLPSPLSPLPSPLSSLSSLSSLPSPLSPLSSPLSPLPSPLSSLLSPLPPLPSLLPPLPSPLSPPPSPLSPLLPPPPSPLPPLLSPLSPLPSPLSPPPSPLSSLSSLSSPPSQMVSERLPPLSPPLWASLLSEGVELGPGGHGGAGPYKVRVLFQVRGVGWAPGSCLTLHAFRETQEHRASCLTQPPLGVCTVTLTLPSDWFASQHIDQPYLGVHKRQRHAHHRQRAQRHRYGHRVPGPLEAPKPPVAPGDRVQLYYSSSGPDQKASPGRCREDRVSQRQLFFFRSVFLRPEGRRLVRNTTREEEACLGGQEGEELHLDSNVLIRYIKGPIRIGQPAAVSVSLKGNPSVTIRLRVKRGLVSMAAKRTLTSDHWAVTLERTHGAKHDVISIVCQTNTLNSHTPYRHTHSTSLYQQVACLSVEGLKWSFGVAMTVNANWWVEYSGRSTRPPAQGAVLSSFSFTEQPILGIAAITETDTIINTAILSGQSVSLPVTVMAVGRDGTMSDVTAAATCQSSNENIIKVSSDCSSLFVDGSESGVGSTCVGVEFGLGALRSSLCLRVWAPAVPLHVSVSDPVLNAIQGWRHRSQHGCSAVYQRSSVQVLTKFKAHDLEGGITHLMGSSDWMVDVTELVSDSLRVEDPQVAFLGKQNSLIGLEPGKTTLQVVSGQWDGVLGSCDITVTSDPVAPSDLSVQLVSGLGMSITTSPAHPSVVTATVTAFNILYSPDQEASLSVWLQFDDDSSSLLSSFSGLPFSLRLSSLAESVVAVMPGSTQRVVARGDGGGPLLRAELLVPECTEPPLNSNFLSEGEKAAPEAGTRSLAGGSGWIRVHLDLDPLQPIGSQYGEGEELELDISDTWVDANADFYSSNQELDTVGSGNQTNADYYGGKILERAVWTPSQEREWRRGDEEGWGGGGEEEEEEEERWRGEVEEARWGGEIDVGVGTLLSLVCLSSLLFLVNCLPCSLTERRRGRRSRRGAGGEGPEEKGEEKGEDERRESCGKVEVKEREAKEVEQLRKEGENMEEVVGESQGEVKEVTKEGENMEEVVGESQVEVKEVTKEGENMEEVVGESHGEVREEGENMEEVVGESHGEVREEGENMEEVVGESHGEVREEGENMEEVVGESHGEVREEGENMEEVKDEVAEIIC</sequence>
<dbReference type="GeneTree" id="ENSGT00940000158942"/>
<feature type="domain" description="Transmembrane protein TMEM132 fifth" evidence="10">
    <location>
        <begin position="760"/>
        <end position="875"/>
    </location>
</feature>
<feature type="compositionally biased region" description="Basic residues" evidence="6">
    <location>
        <begin position="413"/>
        <end position="425"/>
    </location>
</feature>
<evidence type="ECO:0000256" key="1">
    <source>
        <dbReference type="ARBA" id="ARBA00004479"/>
    </source>
</evidence>
<dbReference type="InterPro" id="IPR055422">
    <property type="entry name" value="Ig_TMEM132_2nd"/>
</dbReference>
<feature type="compositionally biased region" description="Basic and acidic residues" evidence="6">
    <location>
        <begin position="1242"/>
        <end position="1252"/>
    </location>
</feature>
<dbReference type="InterPro" id="IPR055424">
    <property type="entry name" value="Ig_TMEM132_6th"/>
</dbReference>
<dbReference type="InterPro" id="IPR026307">
    <property type="entry name" value="TMEM132"/>
</dbReference>
<dbReference type="Pfam" id="PF23487">
    <property type="entry name" value="Ig_TMEM132_6th"/>
    <property type="match status" value="1"/>
</dbReference>
<evidence type="ECO:0000256" key="5">
    <source>
        <dbReference type="ARBA" id="ARBA00023136"/>
    </source>
</evidence>
<evidence type="ECO:0000259" key="10">
    <source>
        <dbReference type="Pfam" id="PF23486"/>
    </source>
</evidence>
<feature type="compositionally biased region" description="Basic and acidic residues" evidence="6">
    <location>
        <begin position="1221"/>
        <end position="1231"/>
    </location>
</feature>
<feature type="region of interest" description="Disordered" evidence="6">
    <location>
        <begin position="1090"/>
        <end position="1118"/>
    </location>
</feature>
<dbReference type="Ensembl" id="ENSGMOT00000029922.1">
    <property type="protein sequence ID" value="ENSGMOP00000066924.1"/>
    <property type="gene ID" value="ENSGMOG00000026506.1"/>
</dbReference>
<keyword evidence="13" id="KW-1185">Reference proteome</keyword>
<dbReference type="Pfam" id="PF23481">
    <property type="entry name" value="Ig_TMEM132_2nd"/>
    <property type="match status" value="1"/>
</dbReference>
<feature type="domain" description="Transmembrane protein TMEM132 sixth" evidence="11">
    <location>
        <begin position="879"/>
        <end position="984"/>
    </location>
</feature>
<evidence type="ECO:0000259" key="7">
    <source>
        <dbReference type="Pfam" id="PF16070"/>
    </source>
</evidence>
<keyword evidence="4" id="KW-1133">Transmembrane helix</keyword>
<feature type="domain" description="Transmembrane protein TMEM132 cohesin-like" evidence="8">
    <location>
        <begin position="505"/>
        <end position="637"/>
    </location>
</feature>
<organism evidence="12 13">
    <name type="scientific">Gadus morhua</name>
    <name type="common">Atlantic cod</name>
    <dbReference type="NCBI Taxonomy" id="8049"/>
    <lineage>
        <taxon>Eukaryota</taxon>
        <taxon>Metazoa</taxon>
        <taxon>Chordata</taxon>
        <taxon>Craniata</taxon>
        <taxon>Vertebrata</taxon>
        <taxon>Euteleostomi</taxon>
        <taxon>Actinopterygii</taxon>
        <taxon>Neopterygii</taxon>
        <taxon>Teleostei</taxon>
        <taxon>Neoteleostei</taxon>
        <taxon>Acanthomorphata</taxon>
        <taxon>Zeiogadaria</taxon>
        <taxon>Gadariae</taxon>
        <taxon>Gadiformes</taxon>
        <taxon>Gadoidei</taxon>
        <taxon>Gadidae</taxon>
        <taxon>Gadus</taxon>
    </lineage>
</organism>
<feature type="compositionally biased region" description="Basic and acidic residues" evidence="6">
    <location>
        <begin position="1295"/>
        <end position="1305"/>
    </location>
</feature>
<accession>A0A8C5D3E7</accession>
<keyword evidence="3" id="KW-0812">Transmembrane</keyword>
<feature type="region of interest" description="Disordered" evidence="6">
    <location>
        <begin position="1161"/>
        <end position="1194"/>
    </location>
</feature>
<feature type="compositionally biased region" description="Basic and acidic residues" evidence="6">
    <location>
        <begin position="1173"/>
        <end position="1194"/>
    </location>
</feature>
<feature type="compositionally biased region" description="Basic and acidic residues" evidence="6">
    <location>
        <begin position="1277"/>
        <end position="1287"/>
    </location>
</feature>
<evidence type="ECO:0000313" key="13">
    <source>
        <dbReference type="Proteomes" id="UP000694546"/>
    </source>
</evidence>
<evidence type="ECO:0000256" key="2">
    <source>
        <dbReference type="ARBA" id="ARBA00006166"/>
    </source>
</evidence>
<feature type="region of interest" description="Disordered" evidence="6">
    <location>
        <begin position="274"/>
        <end position="310"/>
    </location>
</feature>
<dbReference type="PANTHER" id="PTHR13388:SF29">
    <property type="entry name" value="TRANSMEMBRANE PROTEIN 132C ISOFORM X1"/>
    <property type="match status" value="1"/>
</dbReference>